<dbReference type="Proteomes" id="UP000289784">
    <property type="component" value="Unassembled WGS sequence"/>
</dbReference>
<dbReference type="GO" id="GO:0016054">
    <property type="term" value="P:organic acid catabolic process"/>
    <property type="evidence" value="ECO:0007669"/>
    <property type="project" value="UniProtKB-ARBA"/>
</dbReference>
<feature type="active site" evidence="3">
    <location>
        <position position="169"/>
    </location>
</feature>
<dbReference type="PANTHER" id="PTHR43580:SF2">
    <property type="entry name" value="CYTOKINE-LIKE NUCLEAR FACTOR N-PAC"/>
    <property type="match status" value="1"/>
</dbReference>
<dbReference type="InterPro" id="IPR006115">
    <property type="entry name" value="6PGDH_NADP-bd"/>
</dbReference>
<dbReference type="Gene3D" id="3.40.50.720">
    <property type="entry name" value="NAD(P)-binding Rossmann-like Domain"/>
    <property type="match status" value="1"/>
</dbReference>
<dbReference type="RefSeq" id="WP_129471044.1">
    <property type="nucleotide sequence ID" value="NZ_SAWZ01000004.1"/>
</dbReference>
<accession>A0A4Q1JVQ0</accession>
<name>A0A4Q1JVQ0_9GAMM</name>
<dbReference type="SUPFAM" id="SSF51735">
    <property type="entry name" value="NAD(P)-binding Rossmann-fold domains"/>
    <property type="match status" value="1"/>
</dbReference>
<dbReference type="Pfam" id="PF03446">
    <property type="entry name" value="NAD_binding_2"/>
    <property type="match status" value="1"/>
</dbReference>
<dbReference type="SUPFAM" id="SSF48179">
    <property type="entry name" value="6-phosphogluconate dehydrogenase C-terminal domain-like"/>
    <property type="match status" value="1"/>
</dbReference>
<keyword evidence="7" id="KW-1185">Reference proteome</keyword>
<feature type="domain" description="3-hydroxyisobutyrate dehydrogenase-like NAD-binding" evidence="5">
    <location>
        <begin position="165"/>
        <end position="283"/>
    </location>
</feature>
<dbReference type="InterPro" id="IPR036291">
    <property type="entry name" value="NAD(P)-bd_dom_sf"/>
</dbReference>
<dbReference type="OrthoDB" id="9786703at2"/>
<dbReference type="Gene3D" id="1.10.1040.10">
    <property type="entry name" value="N-(1-d-carboxylethyl)-l-norvaline Dehydrogenase, domain 2"/>
    <property type="match status" value="1"/>
</dbReference>
<dbReference type="PROSITE" id="PS00895">
    <property type="entry name" value="3_HYDROXYISOBUT_DH"/>
    <property type="match status" value="1"/>
</dbReference>
<dbReference type="InterPro" id="IPR029154">
    <property type="entry name" value="HIBADH-like_NADP-bd"/>
</dbReference>
<dbReference type="EMBL" id="SAWZ01000004">
    <property type="protein sequence ID" value="RXR06133.1"/>
    <property type="molecule type" value="Genomic_DNA"/>
</dbReference>
<organism evidence="6 7">
    <name type="scientific">Pseudoxanthomonas composti</name>
    <dbReference type="NCBI Taxonomy" id="2137479"/>
    <lineage>
        <taxon>Bacteria</taxon>
        <taxon>Pseudomonadati</taxon>
        <taxon>Pseudomonadota</taxon>
        <taxon>Gammaproteobacteria</taxon>
        <taxon>Lysobacterales</taxon>
        <taxon>Lysobacteraceae</taxon>
        <taxon>Pseudoxanthomonas</taxon>
    </lineage>
</organism>
<dbReference type="GO" id="GO:0050661">
    <property type="term" value="F:NADP binding"/>
    <property type="evidence" value="ECO:0007669"/>
    <property type="project" value="InterPro"/>
</dbReference>
<dbReference type="GO" id="GO:0051287">
    <property type="term" value="F:NAD binding"/>
    <property type="evidence" value="ECO:0007669"/>
    <property type="project" value="InterPro"/>
</dbReference>
<evidence type="ECO:0000313" key="7">
    <source>
        <dbReference type="Proteomes" id="UP000289784"/>
    </source>
</evidence>
<dbReference type="InterPro" id="IPR015815">
    <property type="entry name" value="HIBADH-related"/>
</dbReference>
<dbReference type="AlphaFoldDB" id="A0A4Q1JVQ0"/>
<evidence type="ECO:0000259" key="4">
    <source>
        <dbReference type="Pfam" id="PF03446"/>
    </source>
</evidence>
<dbReference type="PIRSF" id="PIRSF000103">
    <property type="entry name" value="HIBADH"/>
    <property type="match status" value="1"/>
</dbReference>
<protein>
    <submittedName>
        <fullName evidence="6">NAD(P)-dependent oxidoreductase</fullName>
    </submittedName>
</protein>
<evidence type="ECO:0000313" key="6">
    <source>
        <dbReference type="EMBL" id="RXR06133.1"/>
    </source>
</evidence>
<dbReference type="Pfam" id="PF14833">
    <property type="entry name" value="NAD_binding_11"/>
    <property type="match status" value="1"/>
</dbReference>
<proteinExistence type="predicted"/>
<keyword evidence="2" id="KW-0520">NAD</keyword>
<dbReference type="InterPro" id="IPR002204">
    <property type="entry name" value="3-OH-isobutyrate_DH-rel_CS"/>
</dbReference>
<evidence type="ECO:0000256" key="3">
    <source>
        <dbReference type="PIRSR" id="PIRSR000103-1"/>
    </source>
</evidence>
<sequence>MDIAFLGLGTMGAPMARNLLKAGHTVHVWNRSPQAREALLQDGAHACDAPLDAAVAPVVLSMLADDAAVAEVIVDSGLLDALPEGAVHVNLATVSVAYARALAERHAARGVDYVAAPVVGRVDVAAAGKLNILAGGKAAAIERVQPLLDVLGARTWRFGEAPEQANAVKLATNFCLASAIGTMAEASALVRGHAVAPADFLEMLTSTVFAAPAYQGYGGLIAREQYTPAGFKMTLGLKDVRLALTAGEATQVPMPLASTLRDGLLEGIAQGDGALDWAALAKVSARRAGQQ</sequence>
<keyword evidence="1" id="KW-0560">Oxidoreductase</keyword>
<dbReference type="GO" id="GO:0016491">
    <property type="term" value="F:oxidoreductase activity"/>
    <property type="evidence" value="ECO:0007669"/>
    <property type="project" value="UniProtKB-KW"/>
</dbReference>
<gene>
    <name evidence="6" type="ORF">EPA99_09870</name>
</gene>
<dbReference type="InterPro" id="IPR013328">
    <property type="entry name" value="6PGD_dom2"/>
</dbReference>
<dbReference type="PANTHER" id="PTHR43580">
    <property type="entry name" value="OXIDOREDUCTASE GLYR1-RELATED"/>
    <property type="match status" value="1"/>
</dbReference>
<reference evidence="6 7" key="1">
    <citation type="submission" date="2019-01" db="EMBL/GenBank/DDBJ databases">
        <title>Pseudoxanthomonas composti sp. nov., isolated from compost.</title>
        <authorList>
            <person name="Yang G."/>
        </authorList>
    </citation>
    <scope>NUCLEOTIDE SEQUENCE [LARGE SCALE GENOMIC DNA]</scope>
    <source>
        <strain evidence="6 7">GSS15</strain>
    </source>
</reference>
<evidence type="ECO:0000259" key="5">
    <source>
        <dbReference type="Pfam" id="PF14833"/>
    </source>
</evidence>
<evidence type="ECO:0000256" key="2">
    <source>
        <dbReference type="ARBA" id="ARBA00023027"/>
    </source>
</evidence>
<comment type="caution">
    <text evidence="6">The sequence shown here is derived from an EMBL/GenBank/DDBJ whole genome shotgun (WGS) entry which is preliminary data.</text>
</comment>
<feature type="domain" description="6-phosphogluconate dehydrogenase NADP-binding" evidence="4">
    <location>
        <begin position="2"/>
        <end position="155"/>
    </location>
</feature>
<dbReference type="InterPro" id="IPR051265">
    <property type="entry name" value="HIBADH-related_NP60_sf"/>
</dbReference>
<dbReference type="InterPro" id="IPR008927">
    <property type="entry name" value="6-PGluconate_DH-like_C_sf"/>
</dbReference>
<evidence type="ECO:0000256" key="1">
    <source>
        <dbReference type="ARBA" id="ARBA00023002"/>
    </source>
</evidence>